<keyword evidence="1" id="KW-1133">Transmembrane helix</keyword>
<organism evidence="2 3">
    <name type="scientific">Stenotrophomonas oahuensis</name>
    <dbReference type="NCBI Taxonomy" id="3003271"/>
    <lineage>
        <taxon>Bacteria</taxon>
        <taxon>Pseudomonadati</taxon>
        <taxon>Pseudomonadota</taxon>
        <taxon>Gammaproteobacteria</taxon>
        <taxon>Lysobacterales</taxon>
        <taxon>Lysobacteraceae</taxon>
        <taxon>Stenotrophomonas</taxon>
    </lineage>
</organism>
<accession>A0ABY9YWA1</accession>
<sequence>MAPVDLIGWAATLVLVVTLWRQIWKQWQADGTEAVSGWLFVGQITASLLFILYSALLKSWVFVVTNSLVLLTAVAGQILAKLKQRRNTR</sequence>
<reference evidence="2 3" key="1">
    <citation type="submission" date="2022-12" db="EMBL/GenBank/DDBJ databases">
        <title>Two new species, Stenotrophomonas aracearum and Stenotrophomonas oahuensis, isolated from Anthurium (Araceae family) in Hawaii.</title>
        <authorList>
            <person name="Chunag S.C."/>
            <person name="Dobhal S."/>
            <person name="Alvarez A."/>
            <person name="Arif M."/>
        </authorList>
    </citation>
    <scope>NUCLEOTIDE SEQUENCE [LARGE SCALE GENOMIC DNA]</scope>
    <source>
        <strain evidence="2 3">A5586</strain>
    </source>
</reference>
<keyword evidence="1" id="KW-0812">Transmembrane</keyword>
<feature type="transmembrane region" description="Helical" evidence="1">
    <location>
        <begin position="35"/>
        <end position="53"/>
    </location>
</feature>
<dbReference type="Proteomes" id="UP001302072">
    <property type="component" value="Chromosome"/>
</dbReference>
<feature type="transmembrane region" description="Helical" evidence="1">
    <location>
        <begin position="6"/>
        <end position="23"/>
    </location>
</feature>
<protein>
    <submittedName>
        <fullName evidence="2">Uncharacterized protein</fullName>
    </submittedName>
</protein>
<evidence type="ECO:0000313" key="3">
    <source>
        <dbReference type="Proteomes" id="UP001302072"/>
    </source>
</evidence>
<dbReference type="Gene3D" id="1.20.1280.290">
    <property type="match status" value="1"/>
</dbReference>
<keyword evidence="1" id="KW-0472">Membrane</keyword>
<name>A0ABY9YWA1_9GAMM</name>
<gene>
    <name evidence="2" type="ORF">PDM29_15920</name>
</gene>
<keyword evidence="3" id="KW-1185">Reference proteome</keyword>
<proteinExistence type="predicted"/>
<feature type="transmembrane region" description="Helical" evidence="1">
    <location>
        <begin position="59"/>
        <end position="80"/>
    </location>
</feature>
<evidence type="ECO:0000256" key="1">
    <source>
        <dbReference type="SAM" id="Phobius"/>
    </source>
</evidence>
<evidence type="ECO:0000313" key="2">
    <source>
        <dbReference type="EMBL" id="WNH54725.1"/>
    </source>
</evidence>
<dbReference type="EMBL" id="CP115541">
    <property type="protein sequence ID" value="WNH54725.1"/>
    <property type="molecule type" value="Genomic_DNA"/>
</dbReference>